<dbReference type="EMBL" id="NBSK02000005">
    <property type="protein sequence ID" value="KAJ0204944.1"/>
    <property type="molecule type" value="Genomic_DNA"/>
</dbReference>
<dbReference type="Gene3D" id="1.20.190.20">
    <property type="entry name" value="14-3-3 domain"/>
    <property type="match status" value="1"/>
</dbReference>
<dbReference type="Proteomes" id="UP000235145">
    <property type="component" value="Unassembled WGS sequence"/>
</dbReference>
<gene>
    <name evidence="3" type="ORF">LSAT_V11C500292680</name>
</gene>
<dbReference type="InterPro" id="IPR036815">
    <property type="entry name" value="14-3-3_dom_sf"/>
</dbReference>
<dbReference type="SUPFAM" id="SSF48445">
    <property type="entry name" value="14-3-3 protein"/>
    <property type="match status" value="1"/>
</dbReference>
<reference evidence="3 4" key="1">
    <citation type="journal article" date="2017" name="Nat. Commun.">
        <title>Genome assembly with in vitro proximity ligation data and whole-genome triplication in lettuce.</title>
        <authorList>
            <person name="Reyes-Chin-Wo S."/>
            <person name="Wang Z."/>
            <person name="Yang X."/>
            <person name="Kozik A."/>
            <person name="Arikit S."/>
            <person name="Song C."/>
            <person name="Xia L."/>
            <person name="Froenicke L."/>
            <person name="Lavelle D.O."/>
            <person name="Truco M.J."/>
            <person name="Xia R."/>
            <person name="Zhu S."/>
            <person name="Xu C."/>
            <person name="Xu H."/>
            <person name="Xu X."/>
            <person name="Cox K."/>
            <person name="Korf I."/>
            <person name="Meyers B.C."/>
            <person name="Michelmore R.W."/>
        </authorList>
    </citation>
    <scope>NUCLEOTIDE SEQUENCE [LARGE SCALE GENOMIC DNA]</scope>
    <source>
        <strain evidence="4">cv. Salinas</strain>
        <tissue evidence="3">Seedlings</tissue>
    </source>
</reference>
<sequence>MKLPKHAYDETISELHTLKEESYKDTILIMQLLRDNITVWTYDIKKEGEDSRKHDGSCRTDGQMDNVEEAQLRKEKTNGYKLDKAHVFSVSMFDEINSFMTVLNELAHLEIMP</sequence>
<feature type="domain" description="14-3-3" evidence="2">
    <location>
        <begin position="2"/>
        <end position="41"/>
    </location>
</feature>
<comment type="similarity">
    <text evidence="1">Belongs to the 14-3-3 family.</text>
</comment>
<evidence type="ECO:0000259" key="2">
    <source>
        <dbReference type="Pfam" id="PF00244"/>
    </source>
</evidence>
<dbReference type="AlphaFoldDB" id="A0A9R1VGM4"/>
<evidence type="ECO:0000313" key="3">
    <source>
        <dbReference type="EMBL" id="KAJ0204944.1"/>
    </source>
</evidence>
<dbReference type="Pfam" id="PF00244">
    <property type="entry name" value="14-3-3"/>
    <property type="match status" value="1"/>
</dbReference>
<protein>
    <recommendedName>
        <fullName evidence="2">14-3-3 domain-containing protein</fullName>
    </recommendedName>
</protein>
<evidence type="ECO:0000313" key="4">
    <source>
        <dbReference type="Proteomes" id="UP000235145"/>
    </source>
</evidence>
<keyword evidence="4" id="KW-1185">Reference proteome</keyword>
<name>A0A9R1VGM4_LACSA</name>
<proteinExistence type="inferred from homology"/>
<dbReference type="InterPro" id="IPR000308">
    <property type="entry name" value="14-3-3"/>
</dbReference>
<comment type="caution">
    <text evidence="3">The sequence shown here is derived from an EMBL/GenBank/DDBJ whole genome shotgun (WGS) entry which is preliminary data.</text>
</comment>
<evidence type="ECO:0000256" key="1">
    <source>
        <dbReference type="ARBA" id="ARBA00006141"/>
    </source>
</evidence>
<dbReference type="PANTHER" id="PTHR18860">
    <property type="entry name" value="14-3-3 PROTEIN"/>
    <property type="match status" value="1"/>
</dbReference>
<dbReference type="InterPro" id="IPR023410">
    <property type="entry name" value="14-3-3_domain"/>
</dbReference>
<organism evidence="3 4">
    <name type="scientific">Lactuca sativa</name>
    <name type="common">Garden lettuce</name>
    <dbReference type="NCBI Taxonomy" id="4236"/>
    <lineage>
        <taxon>Eukaryota</taxon>
        <taxon>Viridiplantae</taxon>
        <taxon>Streptophyta</taxon>
        <taxon>Embryophyta</taxon>
        <taxon>Tracheophyta</taxon>
        <taxon>Spermatophyta</taxon>
        <taxon>Magnoliopsida</taxon>
        <taxon>eudicotyledons</taxon>
        <taxon>Gunneridae</taxon>
        <taxon>Pentapetalae</taxon>
        <taxon>asterids</taxon>
        <taxon>campanulids</taxon>
        <taxon>Asterales</taxon>
        <taxon>Asteraceae</taxon>
        <taxon>Cichorioideae</taxon>
        <taxon>Cichorieae</taxon>
        <taxon>Lactucinae</taxon>
        <taxon>Lactuca</taxon>
    </lineage>
</organism>
<accession>A0A9R1VGM4</accession>